<dbReference type="EMBL" id="NHYD01000150">
    <property type="protein sequence ID" value="PPQ95020.1"/>
    <property type="molecule type" value="Genomic_DNA"/>
</dbReference>
<evidence type="ECO:0000313" key="3">
    <source>
        <dbReference type="Proteomes" id="UP000283269"/>
    </source>
</evidence>
<dbReference type="AlphaFoldDB" id="A0A409XW94"/>
<comment type="caution">
    <text evidence="2">The sequence shown here is derived from an EMBL/GenBank/DDBJ whole genome shotgun (WGS) entry which is preliminary data.</text>
</comment>
<accession>A0A409XW94</accession>
<evidence type="ECO:0000256" key="1">
    <source>
        <dbReference type="SAM" id="MobiDB-lite"/>
    </source>
</evidence>
<name>A0A409XW94_PSICY</name>
<proteinExistence type="predicted"/>
<dbReference type="OrthoDB" id="5424209at2759"/>
<feature type="compositionally biased region" description="Pro residues" evidence="1">
    <location>
        <begin position="80"/>
        <end position="90"/>
    </location>
</feature>
<feature type="region of interest" description="Disordered" evidence="1">
    <location>
        <begin position="57"/>
        <end position="94"/>
    </location>
</feature>
<evidence type="ECO:0000313" key="2">
    <source>
        <dbReference type="EMBL" id="PPQ95020.1"/>
    </source>
</evidence>
<gene>
    <name evidence="2" type="ORF">CVT25_000483</name>
</gene>
<organism evidence="2 3">
    <name type="scientific">Psilocybe cyanescens</name>
    <dbReference type="NCBI Taxonomy" id="93625"/>
    <lineage>
        <taxon>Eukaryota</taxon>
        <taxon>Fungi</taxon>
        <taxon>Dikarya</taxon>
        <taxon>Basidiomycota</taxon>
        <taxon>Agaricomycotina</taxon>
        <taxon>Agaricomycetes</taxon>
        <taxon>Agaricomycetidae</taxon>
        <taxon>Agaricales</taxon>
        <taxon>Agaricineae</taxon>
        <taxon>Strophariaceae</taxon>
        <taxon>Psilocybe</taxon>
    </lineage>
</organism>
<dbReference type="Proteomes" id="UP000283269">
    <property type="component" value="Unassembled WGS sequence"/>
</dbReference>
<protein>
    <submittedName>
        <fullName evidence="2">Uncharacterized protein</fullName>
    </submittedName>
</protein>
<sequence length="160" mass="16755">MTADDSVSKASRLTDKSPNAYTHFYGGGTPCIFKSDYDCRASNVRLTRFTVTPVCPFGSSSASASTTTSTPLMYSGHPSTPSPTPTPRRPIPSALASSPLSVVTRSVAAVPKFLSFNPILDNVPDLQNPFVTALGVSVAPFKGEPLSTSTLQKTTTAPPS</sequence>
<reference evidence="2 3" key="1">
    <citation type="journal article" date="2018" name="Evol. Lett.">
        <title>Horizontal gene cluster transfer increased hallucinogenic mushroom diversity.</title>
        <authorList>
            <person name="Reynolds H.T."/>
            <person name="Vijayakumar V."/>
            <person name="Gluck-Thaler E."/>
            <person name="Korotkin H.B."/>
            <person name="Matheny P.B."/>
            <person name="Slot J.C."/>
        </authorList>
    </citation>
    <scope>NUCLEOTIDE SEQUENCE [LARGE SCALE GENOMIC DNA]</scope>
    <source>
        <strain evidence="2 3">2631</strain>
    </source>
</reference>
<keyword evidence="3" id="KW-1185">Reference proteome</keyword>
<feature type="compositionally biased region" description="Low complexity" evidence="1">
    <location>
        <begin position="59"/>
        <end position="70"/>
    </location>
</feature>
<dbReference type="InParanoid" id="A0A409XW94"/>